<dbReference type="InterPro" id="IPR036249">
    <property type="entry name" value="Thioredoxin-like_sf"/>
</dbReference>
<feature type="region of interest" description="Disordered" evidence="1">
    <location>
        <begin position="370"/>
        <end position="405"/>
    </location>
</feature>
<dbReference type="CDD" id="cd02966">
    <property type="entry name" value="TlpA_like_family"/>
    <property type="match status" value="1"/>
</dbReference>
<evidence type="ECO:0000256" key="1">
    <source>
        <dbReference type="SAM" id="MobiDB-lite"/>
    </source>
</evidence>
<dbReference type="PANTHER" id="PTHR42852:SF17">
    <property type="entry name" value="THIOREDOXIN-LIKE PROTEIN HI_1115"/>
    <property type="match status" value="1"/>
</dbReference>
<sequence>MKHCILITFLCVLSGGLSVSAAESSSPGLLRLVGGDYIPGYLANSKPQEQRDGITRQLAWQHPEFATPIQFNLQSVVVASFPPPDQATPAMGQFAIELVGGDRVFGSILDIDGEAVHVGTEEFGELVIERSAVRRILRWNDGAAVLFAGPGDVLDWKVRPDAQAWHSGGNQLHTDKPSATAFRDIGLPETLRIEFELAWEGEPNFEFAVGVDAKNTEYGGNSAFHIEVWDDQITLMRELDQIADCVPLGNWKDLNGSLRLTLELDQAEGRMVALSPQAKVLGEITVNGDNYPGVRPGIRLTNIAGNVSLESLRVLRLTGQTSRETATDEDLIVLTDQTAQRGRWTDVIDNEWVLAEGESEQLIDPSKVLSIDLHSPPAGSSDQVSESRASRPENKPNATDASSPTVQVVTHGGVRLSGELQASRDGKLTLTSDLILEPIELRHADISRVSVASSGKIASESSKFILGRLEFPDARLTGRFIDTADQNQPTPLRFSPRHASAVNLMPTFSGRMVYRESPPPETAKQRRLREQREAAMKRANQRQANQGGVWNALARAFGNTASNKPLNSSPRSMHLRSGEIIPCEVTAIDERGVAFTSEVTERTRLPLDQIRAIAFTAGCRDPEIEAARRDRLLTVPRMRKKNPPTHLIVANNGDILRGRLVRVTDTNIEVATRLETIPIKRSVVAQIIWLDDHSDDEQGDDAESTGKESDELAVRAILRNGNRMSLLARSLESSVLIGEHPLLGESQIKLGDVNELLIGIDINQAERDQPYGDWLLKDAPEPIIESAEGEGGAAAMSPLVGTAAPDFSLDLLGGGTFSISGSRGQVIVLDFWATWCGPCMQAMPVIEQAVAEFDEDDVRLVAVNLQETAEPILETLARLDISPEVALDIDGVAAARYQANAIPQTVVIDRAGKITHLFVGGGAKLGEQLHAAIAKTLEDEESQPNGQE</sequence>
<dbReference type="Proteomes" id="UP000319908">
    <property type="component" value="Unassembled WGS sequence"/>
</dbReference>
<dbReference type="GO" id="GO:0016491">
    <property type="term" value="F:oxidoreductase activity"/>
    <property type="evidence" value="ECO:0007669"/>
    <property type="project" value="InterPro"/>
</dbReference>
<proteinExistence type="predicted"/>
<dbReference type="AlphaFoldDB" id="A0A5C6C340"/>
<dbReference type="InterPro" id="IPR050553">
    <property type="entry name" value="Thioredoxin_ResA/DsbE_sf"/>
</dbReference>
<evidence type="ECO:0000256" key="2">
    <source>
        <dbReference type="SAM" id="SignalP"/>
    </source>
</evidence>
<keyword evidence="5" id="KW-1185">Reference proteome</keyword>
<dbReference type="PANTHER" id="PTHR42852">
    <property type="entry name" value="THIOL:DISULFIDE INTERCHANGE PROTEIN DSBE"/>
    <property type="match status" value="1"/>
</dbReference>
<evidence type="ECO:0000259" key="3">
    <source>
        <dbReference type="PROSITE" id="PS51352"/>
    </source>
</evidence>
<feature type="signal peptide" evidence="2">
    <location>
        <begin position="1"/>
        <end position="21"/>
    </location>
</feature>
<dbReference type="InterPro" id="IPR000866">
    <property type="entry name" value="AhpC/TSA"/>
</dbReference>
<dbReference type="EMBL" id="SJPU01000001">
    <property type="protein sequence ID" value="TWU17926.1"/>
    <property type="molecule type" value="Genomic_DNA"/>
</dbReference>
<dbReference type="InterPro" id="IPR013766">
    <property type="entry name" value="Thioredoxin_domain"/>
</dbReference>
<gene>
    <name evidence="4" type="primary">resA_1</name>
    <name evidence="4" type="ORF">Poly21_00780</name>
</gene>
<protein>
    <submittedName>
        <fullName evidence="4">Thiol-disulfide oxidoreductase ResA</fullName>
    </submittedName>
</protein>
<dbReference type="Pfam" id="PF00578">
    <property type="entry name" value="AhpC-TSA"/>
    <property type="match status" value="1"/>
</dbReference>
<feature type="chain" id="PRO_5023047508" evidence="2">
    <location>
        <begin position="22"/>
        <end position="948"/>
    </location>
</feature>
<dbReference type="OrthoDB" id="209942at2"/>
<dbReference type="PROSITE" id="PS51352">
    <property type="entry name" value="THIOREDOXIN_2"/>
    <property type="match status" value="1"/>
</dbReference>
<dbReference type="GO" id="GO:0016209">
    <property type="term" value="F:antioxidant activity"/>
    <property type="evidence" value="ECO:0007669"/>
    <property type="project" value="InterPro"/>
</dbReference>
<feature type="domain" description="Thioredoxin" evidence="3">
    <location>
        <begin position="798"/>
        <end position="938"/>
    </location>
</feature>
<dbReference type="SUPFAM" id="SSF52833">
    <property type="entry name" value="Thioredoxin-like"/>
    <property type="match status" value="1"/>
</dbReference>
<evidence type="ECO:0000313" key="4">
    <source>
        <dbReference type="EMBL" id="TWU17926.1"/>
    </source>
</evidence>
<comment type="caution">
    <text evidence="4">The sequence shown here is derived from an EMBL/GenBank/DDBJ whole genome shotgun (WGS) entry which is preliminary data.</text>
</comment>
<name>A0A5C6C340_9BACT</name>
<accession>A0A5C6C340</accession>
<feature type="compositionally biased region" description="Polar residues" evidence="1">
    <location>
        <begin position="378"/>
        <end position="387"/>
    </location>
</feature>
<dbReference type="RefSeq" id="WP_146404884.1">
    <property type="nucleotide sequence ID" value="NZ_SJPU01000001.1"/>
</dbReference>
<keyword evidence="2" id="KW-0732">Signal</keyword>
<feature type="compositionally biased region" description="Polar residues" evidence="1">
    <location>
        <begin position="396"/>
        <end position="405"/>
    </location>
</feature>
<dbReference type="Gene3D" id="3.40.30.10">
    <property type="entry name" value="Glutaredoxin"/>
    <property type="match status" value="1"/>
</dbReference>
<reference evidence="4 5" key="1">
    <citation type="journal article" date="2020" name="Antonie Van Leeuwenhoek">
        <title>Rhodopirellula heiligendammensis sp. nov., Rhodopirellula pilleata sp. nov., and Rhodopirellula solitaria sp. nov. isolated from natural or artificial marine surfaces in Northern Germany and California, USA, and emended description of the genus Rhodopirellula.</title>
        <authorList>
            <person name="Kallscheuer N."/>
            <person name="Wiegand S."/>
            <person name="Jogler M."/>
            <person name="Boedeker C."/>
            <person name="Peeters S.H."/>
            <person name="Rast P."/>
            <person name="Heuer A."/>
            <person name="Jetten M.S.M."/>
            <person name="Rohde M."/>
            <person name="Jogler C."/>
        </authorList>
    </citation>
    <scope>NUCLEOTIDE SEQUENCE [LARGE SCALE GENOMIC DNA]</scope>
    <source>
        <strain evidence="4 5">Poly21</strain>
    </source>
</reference>
<organism evidence="4 5">
    <name type="scientific">Allorhodopirellula heiligendammensis</name>
    <dbReference type="NCBI Taxonomy" id="2714739"/>
    <lineage>
        <taxon>Bacteria</taxon>
        <taxon>Pseudomonadati</taxon>
        <taxon>Planctomycetota</taxon>
        <taxon>Planctomycetia</taxon>
        <taxon>Pirellulales</taxon>
        <taxon>Pirellulaceae</taxon>
        <taxon>Allorhodopirellula</taxon>
    </lineage>
</organism>
<evidence type="ECO:0000313" key="5">
    <source>
        <dbReference type="Proteomes" id="UP000319908"/>
    </source>
</evidence>